<reference evidence="1 2" key="1">
    <citation type="submission" date="2014-06" db="EMBL/GenBank/DDBJ databases">
        <authorList>
            <person name="Bishop-Lilly K.A."/>
            <person name="Broomall S.M."/>
            <person name="Chain P.S."/>
            <person name="Chertkov O."/>
            <person name="Coyne S.R."/>
            <person name="Daligault H.E."/>
            <person name="Davenport K.W."/>
            <person name="Erkkila T."/>
            <person name="Frey K.G."/>
            <person name="Gibbons H.S."/>
            <person name="Gu W."/>
            <person name="Jaissle J."/>
            <person name="Johnson S.L."/>
            <person name="Koroleva G.I."/>
            <person name="Ladner J.T."/>
            <person name="Lo C.-C."/>
            <person name="Minogue T.D."/>
            <person name="Munk C."/>
            <person name="Palacios G.F."/>
            <person name="Redden C.L."/>
            <person name="Rosenzweig C.N."/>
            <person name="Scholz M.B."/>
            <person name="Teshima H."/>
            <person name="Xu Y."/>
        </authorList>
    </citation>
    <scope>NUCLEOTIDE SEQUENCE [LARGE SCALE GENOMIC DNA]</scope>
    <source>
        <strain evidence="1 2">EO147</strain>
    </source>
</reference>
<proteinExistence type="predicted"/>
<evidence type="ECO:0000313" key="2">
    <source>
        <dbReference type="Proteomes" id="UP000029424"/>
    </source>
</evidence>
<organism evidence="1 2">
    <name type="scientific">Burkholderia oklahomensis</name>
    <dbReference type="NCBI Taxonomy" id="342113"/>
    <lineage>
        <taxon>Bacteria</taxon>
        <taxon>Pseudomonadati</taxon>
        <taxon>Pseudomonadota</taxon>
        <taxon>Betaproteobacteria</taxon>
        <taxon>Burkholderiales</taxon>
        <taxon>Burkholderiaceae</taxon>
        <taxon>Burkholderia</taxon>
        <taxon>pseudomallei group</taxon>
    </lineage>
</organism>
<name>A0AAI8B5I3_9BURK</name>
<dbReference type="KEGG" id="bok:DM82_2226"/>
<evidence type="ECO:0000313" key="1">
    <source>
        <dbReference type="EMBL" id="AIO65864.1"/>
    </source>
</evidence>
<dbReference type="RefSeq" id="WP_010105696.1">
    <property type="nucleotide sequence ID" value="NZ_CP008726.1"/>
</dbReference>
<accession>A0AAI8B5I3</accession>
<keyword evidence="2" id="KW-1185">Reference proteome</keyword>
<dbReference type="AlphaFoldDB" id="A0AAI8B5I3"/>
<protein>
    <submittedName>
        <fullName evidence="1">Uncharacterized protein</fullName>
    </submittedName>
</protein>
<dbReference type="EMBL" id="CP008726">
    <property type="protein sequence ID" value="AIO65864.1"/>
    <property type="molecule type" value="Genomic_DNA"/>
</dbReference>
<dbReference type="Proteomes" id="UP000029424">
    <property type="component" value="Chromosome 1"/>
</dbReference>
<sequence>MLVSTAALSIALLAAAPLRTEAKQTNRSLSVGASVQPYVRITVTNPSRLVITNKDSNQGFTSVPDKDNSSGTQLAVQTNDRAGYALLVRVSPVGQSLFSSIAISGFGKTVVLPATGGIITVPYTAINTNFTLTYRFMLAKTAKDGTYAWPLTFTAQPIP</sequence>
<gene>
    <name evidence="1" type="ORF">DM82_2226</name>
</gene>